<organism evidence="2 3">
    <name type="scientific">Bacillus wiedmannii</name>
    <dbReference type="NCBI Taxonomy" id="1890302"/>
    <lineage>
        <taxon>Bacteria</taxon>
        <taxon>Bacillati</taxon>
        <taxon>Bacillota</taxon>
        <taxon>Bacilli</taxon>
        <taxon>Bacillales</taxon>
        <taxon>Bacillaceae</taxon>
        <taxon>Bacillus</taxon>
        <taxon>Bacillus cereus group</taxon>
    </lineage>
</organism>
<dbReference type="AlphaFoldDB" id="A0A1G6UQX2"/>
<reference evidence="3" key="1">
    <citation type="submission" date="2016-10" db="EMBL/GenBank/DDBJ databases">
        <authorList>
            <person name="Varghese N."/>
        </authorList>
    </citation>
    <scope>NUCLEOTIDE SEQUENCE [LARGE SCALE GENOMIC DNA]</scope>
    <source>
        <strain evidence="3">KPR-7A</strain>
    </source>
</reference>
<accession>A0A1G6UQX2</accession>
<evidence type="ECO:0000313" key="3">
    <source>
        <dbReference type="Proteomes" id="UP000183507"/>
    </source>
</evidence>
<keyword evidence="1" id="KW-0472">Membrane</keyword>
<evidence type="ECO:0000313" key="2">
    <source>
        <dbReference type="EMBL" id="SDD43654.1"/>
    </source>
</evidence>
<evidence type="ECO:0000256" key="1">
    <source>
        <dbReference type="SAM" id="Phobius"/>
    </source>
</evidence>
<sequence>MKVLKNSCIAIGANIIFCIALYIYNAYMYELIYPVPGRFSTEDTIRDLTYIFFAFITPLTIGVTFSIRSLRKEKCIKILLIPNLIFSLIFLTFAGGFFILFSLVEIYLFIYSFTL</sequence>
<dbReference type="EMBL" id="FMZR01000006">
    <property type="protein sequence ID" value="SDD43654.1"/>
    <property type="molecule type" value="Genomic_DNA"/>
</dbReference>
<feature type="transmembrane region" description="Helical" evidence="1">
    <location>
        <begin position="7"/>
        <end position="28"/>
    </location>
</feature>
<protein>
    <submittedName>
        <fullName evidence="2">Uncharacterized protein</fullName>
    </submittedName>
</protein>
<feature type="transmembrane region" description="Helical" evidence="1">
    <location>
        <begin position="79"/>
        <end position="110"/>
    </location>
</feature>
<gene>
    <name evidence="2" type="ORF">SAMN04487767_10679</name>
</gene>
<feature type="transmembrane region" description="Helical" evidence="1">
    <location>
        <begin position="48"/>
        <end position="67"/>
    </location>
</feature>
<dbReference type="Proteomes" id="UP000183507">
    <property type="component" value="Unassembled WGS sequence"/>
</dbReference>
<keyword evidence="1" id="KW-1133">Transmembrane helix</keyword>
<dbReference type="RefSeq" id="WP_064472822.1">
    <property type="nucleotide sequence ID" value="NZ_FMZR01000006.1"/>
</dbReference>
<proteinExistence type="predicted"/>
<name>A0A1G6UQX2_9BACI</name>
<keyword evidence="1" id="KW-0812">Transmembrane</keyword>